<dbReference type="Gene3D" id="3.40.190.10">
    <property type="entry name" value="Periplasmic binding protein-like II"/>
    <property type="match status" value="1"/>
</dbReference>
<dbReference type="Proteomes" id="UP001336250">
    <property type="component" value="Unassembled WGS sequence"/>
</dbReference>
<gene>
    <name evidence="2" type="ORF">V4F39_07755</name>
</gene>
<dbReference type="EMBL" id="JAZIBG010000019">
    <property type="protein sequence ID" value="MEF7613801.1"/>
    <property type="molecule type" value="Genomic_DNA"/>
</dbReference>
<comment type="similarity">
    <text evidence="1">Belongs to the UPF0065 (bug) family.</text>
</comment>
<dbReference type="PANTHER" id="PTHR42928">
    <property type="entry name" value="TRICARBOXYLATE-BINDING PROTEIN"/>
    <property type="match status" value="1"/>
</dbReference>
<dbReference type="SUPFAM" id="SSF53850">
    <property type="entry name" value="Periplasmic binding protein-like II"/>
    <property type="match status" value="1"/>
</dbReference>
<evidence type="ECO:0000313" key="3">
    <source>
        <dbReference type="Proteomes" id="UP001336250"/>
    </source>
</evidence>
<protein>
    <submittedName>
        <fullName evidence="2">Tripartite tricarboxylate transporter substrate-binding protein</fullName>
    </submittedName>
</protein>
<keyword evidence="3" id="KW-1185">Reference proteome</keyword>
<evidence type="ECO:0000256" key="1">
    <source>
        <dbReference type="ARBA" id="ARBA00006987"/>
    </source>
</evidence>
<reference evidence="2 3" key="1">
    <citation type="submission" date="2024-02" db="EMBL/GenBank/DDBJ databases">
        <title>Genome sequence of Aquincola sp. MAHUQ-54.</title>
        <authorList>
            <person name="Huq M.A."/>
        </authorList>
    </citation>
    <scope>NUCLEOTIDE SEQUENCE [LARGE SCALE GENOMIC DNA]</scope>
    <source>
        <strain evidence="2 3">MAHUQ-54</strain>
    </source>
</reference>
<name>A0AAW9Q4D0_9BURK</name>
<organism evidence="2 3">
    <name type="scientific">Aquincola agrisoli</name>
    <dbReference type="NCBI Taxonomy" id="3119538"/>
    <lineage>
        <taxon>Bacteria</taxon>
        <taxon>Pseudomonadati</taxon>
        <taxon>Pseudomonadota</taxon>
        <taxon>Betaproteobacteria</taxon>
        <taxon>Burkholderiales</taxon>
        <taxon>Sphaerotilaceae</taxon>
        <taxon>Aquincola</taxon>
    </lineage>
</organism>
<evidence type="ECO:0000313" key="2">
    <source>
        <dbReference type="EMBL" id="MEF7613801.1"/>
    </source>
</evidence>
<dbReference type="InterPro" id="IPR005064">
    <property type="entry name" value="BUG"/>
</dbReference>
<comment type="caution">
    <text evidence="2">The sequence shown here is derived from an EMBL/GenBank/DDBJ whole genome shotgun (WGS) entry which is preliminary data.</text>
</comment>
<proteinExistence type="inferred from homology"/>
<sequence length="131" mass="14102">MPAKTLQEFMAYRKANPDKVAYASTGNGGSMHLTTELFAMQTGTTLRHVAYKGSTPALNDLMGGHVQVMFDNVPSAAPLAAAGKLRALAVTGANGPNSYPTSLQWPRQRFLASSRCLGLPSMRRPTHRVRS</sequence>
<dbReference type="PANTHER" id="PTHR42928:SF5">
    <property type="entry name" value="BLR1237 PROTEIN"/>
    <property type="match status" value="1"/>
</dbReference>
<accession>A0AAW9Q4D0</accession>
<dbReference type="Pfam" id="PF03401">
    <property type="entry name" value="TctC"/>
    <property type="match status" value="1"/>
</dbReference>
<dbReference type="AlphaFoldDB" id="A0AAW9Q4D0"/>